<feature type="compositionally biased region" description="Basic and acidic residues" evidence="1">
    <location>
        <begin position="137"/>
        <end position="154"/>
    </location>
</feature>
<keyword evidence="3" id="KW-1185">Reference proteome</keyword>
<feature type="region of interest" description="Disordered" evidence="1">
    <location>
        <begin position="137"/>
        <end position="168"/>
    </location>
</feature>
<sequence>MTILGKLTFTKEMQAINDRTAHVRSKFVDGVNVQLEALTAEVEGKPFKLTKEHREKNEETGEVTKTEKEVRFSVWWTKGVKGYSVEPRYGSKRIQLSVMGSIIQTDEKLSDVKAVLELLIQAANAGELDKPLLAVSERKEKPKVEKPLAVEGDKTPATGKAQRTTRGH</sequence>
<name>A0A841QJT7_9PROT</name>
<proteinExistence type="predicted"/>
<dbReference type="Proteomes" id="UP000578000">
    <property type="component" value="Unassembled WGS sequence"/>
</dbReference>
<dbReference type="RefSeq" id="WP_166117056.1">
    <property type="nucleotide sequence ID" value="NZ_BAABDB010000030.1"/>
</dbReference>
<evidence type="ECO:0000313" key="3">
    <source>
        <dbReference type="Proteomes" id="UP000578000"/>
    </source>
</evidence>
<evidence type="ECO:0000256" key="1">
    <source>
        <dbReference type="SAM" id="MobiDB-lite"/>
    </source>
</evidence>
<comment type="caution">
    <text evidence="2">The sequence shown here is derived from an EMBL/GenBank/DDBJ whole genome shotgun (WGS) entry which is preliminary data.</text>
</comment>
<gene>
    <name evidence="2" type="ORF">HNR55_003321</name>
</gene>
<organism evidence="2 3">
    <name type="scientific">Acetobacter lovaniensis</name>
    <dbReference type="NCBI Taxonomy" id="104100"/>
    <lineage>
        <taxon>Bacteria</taxon>
        <taxon>Pseudomonadati</taxon>
        <taxon>Pseudomonadota</taxon>
        <taxon>Alphaproteobacteria</taxon>
        <taxon>Acetobacterales</taxon>
        <taxon>Acetobacteraceae</taxon>
        <taxon>Acetobacter</taxon>
    </lineage>
</organism>
<dbReference type="AlphaFoldDB" id="A0A841QJT7"/>
<dbReference type="EMBL" id="JACHIE010000028">
    <property type="protein sequence ID" value="MBB6458708.1"/>
    <property type="molecule type" value="Genomic_DNA"/>
</dbReference>
<reference evidence="2 3" key="1">
    <citation type="submission" date="2020-08" db="EMBL/GenBank/DDBJ databases">
        <title>Genomic Encyclopedia of Type Strains, Phase IV (KMG-IV): sequencing the most valuable type-strain genomes for metagenomic binning, comparative biology and taxonomic classification.</title>
        <authorList>
            <person name="Goeker M."/>
        </authorList>
    </citation>
    <scope>NUCLEOTIDE SEQUENCE [LARGE SCALE GENOMIC DNA]</scope>
    <source>
        <strain evidence="2 3">DSM 4491</strain>
    </source>
</reference>
<evidence type="ECO:0000313" key="2">
    <source>
        <dbReference type="EMBL" id="MBB6458708.1"/>
    </source>
</evidence>
<protein>
    <submittedName>
        <fullName evidence="2">Vacuolar-type H+-ATPase subunit D/Vma8</fullName>
    </submittedName>
</protein>
<accession>A0A841QJT7</accession>